<organism evidence="2 3">
    <name type="scientific">Ignisphaera aggregans</name>
    <dbReference type="NCBI Taxonomy" id="334771"/>
    <lineage>
        <taxon>Archaea</taxon>
        <taxon>Thermoproteota</taxon>
        <taxon>Thermoprotei</taxon>
        <taxon>Desulfurococcales</taxon>
        <taxon>Desulfurococcaceae</taxon>
        <taxon>Ignisphaera</taxon>
    </lineage>
</organism>
<gene>
    <name evidence="2" type="ORF">EYH02_00460</name>
</gene>
<dbReference type="EMBL" id="DQTV01000009">
    <property type="protein sequence ID" value="HIP56534.1"/>
    <property type="molecule type" value="Genomic_DNA"/>
</dbReference>
<evidence type="ECO:0000313" key="3">
    <source>
        <dbReference type="Proteomes" id="UP000605805"/>
    </source>
</evidence>
<dbReference type="GO" id="GO:0004534">
    <property type="term" value="F:5'-3' RNA exonuclease activity"/>
    <property type="evidence" value="ECO:0007669"/>
    <property type="project" value="TreeGrafter"/>
</dbReference>
<proteinExistence type="predicted"/>
<dbReference type="Pfam" id="PF13263">
    <property type="entry name" value="PHP_C"/>
    <property type="match status" value="1"/>
</dbReference>
<dbReference type="InterPro" id="IPR003141">
    <property type="entry name" value="Pol/His_phosphatase_N"/>
</dbReference>
<accession>A0A832YXE2</accession>
<reference evidence="2" key="1">
    <citation type="journal article" date="2020" name="ISME J.">
        <title>Gammaproteobacteria mediating utilization of methyl-, sulfur- and petroleum organic compounds in deep ocean hydrothermal plumes.</title>
        <authorList>
            <person name="Zhou Z."/>
            <person name="Liu Y."/>
            <person name="Pan J."/>
            <person name="Cron B.R."/>
            <person name="Toner B.M."/>
            <person name="Anantharaman K."/>
            <person name="Breier J.A."/>
            <person name="Dick G.J."/>
            <person name="Li M."/>
        </authorList>
    </citation>
    <scope>NUCLEOTIDE SEQUENCE</scope>
    <source>
        <strain evidence="2">SZUA-1435</strain>
    </source>
</reference>
<dbReference type="PANTHER" id="PTHR42924:SF3">
    <property type="entry name" value="POLYMERASE_HISTIDINOL PHOSPHATASE N-TERMINAL DOMAIN-CONTAINING PROTEIN"/>
    <property type="match status" value="1"/>
</dbReference>
<feature type="domain" description="Polymerase/histidinol phosphatase N-terminal" evidence="1">
    <location>
        <begin position="4"/>
        <end position="71"/>
    </location>
</feature>
<name>A0A832YXE2_9CREN</name>
<dbReference type="Pfam" id="PF02811">
    <property type="entry name" value="PHP"/>
    <property type="match status" value="1"/>
</dbReference>
<dbReference type="AlphaFoldDB" id="A0A832YXE2"/>
<evidence type="ECO:0000313" key="2">
    <source>
        <dbReference type="EMBL" id="HIP56534.1"/>
    </source>
</evidence>
<dbReference type="SUPFAM" id="SSF89550">
    <property type="entry name" value="PHP domain-like"/>
    <property type="match status" value="1"/>
</dbReference>
<sequence length="230" mass="24943">MMKVDLHVHTHYSDGLDSPEAIVKAAHASGLDVIAITDHDTVRGYHRLRNLNILKDIRVVVIPGVEISTREGHILGLAVDVEPPFKKKPSAIEAIEWIHSVGGVAIAAHPYGCMGFLPCKLVKHKDVLTRIDGIEAVNGRTIPRGNDLALKLAKSLGKPITCGSDAHRACEVGLAYGIVDDEVEPELEPTEMIRRILSAKMVPGRIPSSSTVILNMILKHLIPRNPIAPS</sequence>
<dbReference type="SMART" id="SM00481">
    <property type="entry name" value="POLIIIAc"/>
    <property type="match status" value="1"/>
</dbReference>
<dbReference type="CDD" id="cd07438">
    <property type="entry name" value="PHP_HisPPase_AMP"/>
    <property type="match status" value="1"/>
</dbReference>
<dbReference type="InterPro" id="IPR016195">
    <property type="entry name" value="Pol/histidinol_Pase-like"/>
</dbReference>
<dbReference type="InterPro" id="IPR052018">
    <property type="entry name" value="PHP_domain"/>
</dbReference>
<dbReference type="Gene3D" id="3.20.20.140">
    <property type="entry name" value="Metal-dependent hydrolases"/>
    <property type="match status" value="1"/>
</dbReference>
<evidence type="ECO:0000259" key="1">
    <source>
        <dbReference type="SMART" id="SM00481"/>
    </source>
</evidence>
<dbReference type="NCBIfam" id="NF038032">
    <property type="entry name" value="CehA_McbA_metalo"/>
    <property type="match status" value="1"/>
</dbReference>
<dbReference type="Proteomes" id="UP000605805">
    <property type="component" value="Unassembled WGS sequence"/>
</dbReference>
<comment type="caution">
    <text evidence="2">The sequence shown here is derived from an EMBL/GenBank/DDBJ whole genome shotgun (WGS) entry which is preliminary data.</text>
</comment>
<dbReference type="PANTHER" id="PTHR42924">
    <property type="entry name" value="EXONUCLEASE"/>
    <property type="match status" value="1"/>
</dbReference>
<dbReference type="InterPro" id="IPR004013">
    <property type="entry name" value="PHP_dom"/>
</dbReference>
<protein>
    <submittedName>
        <fullName evidence="2">PHP domain-containing protein</fullName>
    </submittedName>
</protein>
<dbReference type="GO" id="GO:0035312">
    <property type="term" value="F:5'-3' DNA exonuclease activity"/>
    <property type="evidence" value="ECO:0007669"/>
    <property type="project" value="TreeGrafter"/>
</dbReference>